<evidence type="ECO:0000256" key="1">
    <source>
        <dbReference type="ARBA" id="ARBA00022630"/>
    </source>
</evidence>
<name>A0A5M9N201_9EURO</name>
<keyword evidence="2" id="KW-0274">FAD</keyword>
<dbReference type="InterPro" id="IPR002938">
    <property type="entry name" value="FAD-bd"/>
</dbReference>
<dbReference type="PANTHER" id="PTHR43004">
    <property type="entry name" value="TRK SYSTEM POTASSIUM UPTAKE PROTEIN"/>
    <property type="match status" value="1"/>
</dbReference>
<dbReference type="GeneID" id="54326392"/>
<evidence type="ECO:0000313" key="5">
    <source>
        <dbReference type="EMBL" id="KAA8650999.1"/>
    </source>
</evidence>
<protein>
    <recommendedName>
        <fullName evidence="4">FAD-binding domain-containing protein</fullName>
    </recommendedName>
</protein>
<evidence type="ECO:0000256" key="3">
    <source>
        <dbReference type="ARBA" id="ARBA00023002"/>
    </source>
</evidence>
<dbReference type="RefSeq" id="XP_033430360.1">
    <property type="nucleotide sequence ID" value="XM_033568365.1"/>
</dbReference>
<comment type="caution">
    <text evidence="5">The sequence shown here is derived from an EMBL/GenBank/DDBJ whole genome shotgun (WGS) entry which is preliminary data.</text>
</comment>
<evidence type="ECO:0000313" key="6">
    <source>
        <dbReference type="Proteomes" id="UP000324241"/>
    </source>
</evidence>
<dbReference type="InterPro" id="IPR050641">
    <property type="entry name" value="RIFMO-like"/>
</dbReference>
<accession>A0A5M9N201</accession>
<dbReference type="Proteomes" id="UP000324241">
    <property type="component" value="Unassembled WGS sequence"/>
</dbReference>
<evidence type="ECO:0000259" key="4">
    <source>
        <dbReference type="Pfam" id="PF01494"/>
    </source>
</evidence>
<keyword evidence="3" id="KW-0560">Oxidoreductase</keyword>
<dbReference type="VEuPathDB" id="FungiDB:EYZ11_004306"/>
<reference evidence="5 6" key="1">
    <citation type="submission" date="2019-08" db="EMBL/GenBank/DDBJ databases">
        <title>The genome sequence of a newly discovered highly antifungal drug resistant Aspergillus species, Aspergillus tanneri NIH 1004.</title>
        <authorList>
            <person name="Mounaud S."/>
            <person name="Singh I."/>
            <person name="Joardar V."/>
            <person name="Pakala S."/>
            <person name="Pakala S."/>
            <person name="Venepally P."/>
            <person name="Chung J.K."/>
            <person name="Losada L."/>
            <person name="Nierman W.C."/>
        </authorList>
    </citation>
    <scope>NUCLEOTIDE SEQUENCE [LARGE SCALE GENOMIC DNA]</scope>
    <source>
        <strain evidence="5 6">NIH1004</strain>
    </source>
</reference>
<dbReference type="EMBL" id="QUQM01000001">
    <property type="protein sequence ID" value="KAA8650999.1"/>
    <property type="molecule type" value="Genomic_DNA"/>
</dbReference>
<dbReference type="OrthoDB" id="2096480at2759"/>
<organism evidence="5 6">
    <name type="scientific">Aspergillus tanneri</name>
    <dbReference type="NCBI Taxonomy" id="1220188"/>
    <lineage>
        <taxon>Eukaryota</taxon>
        <taxon>Fungi</taxon>
        <taxon>Dikarya</taxon>
        <taxon>Ascomycota</taxon>
        <taxon>Pezizomycotina</taxon>
        <taxon>Eurotiomycetes</taxon>
        <taxon>Eurotiomycetidae</taxon>
        <taxon>Eurotiales</taxon>
        <taxon>Aspergillaceae</taxon>
        <taxon>Aspergillus</taxon>
        <taxon>Aspergillus subgen. Circumdati</taxon>
    </lineage>
</organism>
<feature type="domain" description="FAD-binding" evidence="4">
    <location>
        <begin position="7"/>
        <end position="373"/>
    </location>
</feature>
<keyword evidence="1" id="KW-0285">Flavoprotein</keyword>
<dbReference type="VEuPathDB" id="FungiDB:EYZ11_004308"/>
<dbReference type="SUPFAM" id="SSF51905">
    <property type="entry name" value="FAD/NAD(P)-binding domain"/>
    <property type="match status" value="1"/>
</dbReference>
<dbReference type="Gene3D" id="3.40.30.120">
    <property type="match status" value="1"/>
</dbReference>
<dbReference type="Gene3D" id="3.50.50.60">
    <property type="entry name" value="FAD/NAD(P)-binding domain"/>
    <property type="match status" value="1"/>
</dbReference>
<dbReference type="PRINTS" id="PR00420">
    <property type="entry name" value="RNGMNOXGNASE"/>
</dbReference>
<dbReference type="GO" id="GO:0016709">
    <property type="term" value="F:oxidoreductase activity, acting on paired donors, with incorporation or reduction of molecular oxygen, NAD(P)H as one donor, and incorporation of one atom of oxygen"/>
    <property type="evidence" value="ECO:0007669"/>
    <property type="project" value="UniProtKB-ARBA"/>
</dbReference>
<dbReference type="PANTHER" id="PTHR43004:SF21">
    <property type="entry name" value="FAD-BINDING DOMAIN-CONTAINING PROTEIN-RELATED"/>
    <property type="match status" value="1"/>
</dbReference>
<gene>
    <name evidence="5" type="ORF">ATNIH1004_003690</name>
</gene>
<evidence type="ECO:0000256" key="2">
    <source>
        <dbReference type="ARBA" id="ARBA00022827"/>
    </source>
</evidence>
<dbReference type="Gene3D" id="3.30.9.10">
    <property type="entry name" value="D-Amino Acid Oxidase, subunit A, domain 2"/>
    <property type="match status" value="1"/>
</dbReference>
<dbReference type="Pfam" id="PF01494">
    <property type="entry name" value="FAD_binding_3"/>
    <property type="match status" value="1"/>
</dbReference>
<dbReference type="GO" id="GO:0071949">
    <property type="term" value="F:FAD binding"/>
    <property type="evidence" value="ECO:0007669"/>
    <property type="project" value="InterPro"/>
</dbReference>
<proteinExistence type="predicted"/>
<sequence>MEDTVHKVPVLVVGGGPVGLLTAWQLARNGIHCMLVERNFTTTRSPKMDITNCRSMELLRYMGLADKLIAQAVAQDISFDVIISTGLGEKGEKLATWDLPSPNEWRSTIKQKNDGSMPREPYQRCSQAIFEAWLKRCIDDHPYIESCFGLKFESLQERDDEVISKLVDATTGQHHTVMSKYVVGCDGAGSSVRRSIEVKLTGVPVPRRIYLVHFKSRDLNRLHKQGRFWHIFFTSGATIISQDEVDTWTIHMNIPDDVDTDTIDPEDIIFRGLGGNGEPYPIKIDKILLHNAWRPHLAVADSYRTAKGRVFLAGDSAHQNIPTGGYGMNTGLGDAFDIGWKLAAVLNGHGGEHLLASYEAERRPVALRNVERSAVHARVHSTYRGWVAAKGNESVVSETEEARKLKKDITDFVREQDGENKEHGIEMGYHFPNSPVVTRDAKTREDEKASEWPARVYTPSTAPGRRAPHVYLRDNEISIHDLFGKDYTIIDLTLGGEISRAFEEAALRLKIPLKFATIFILILATPSYAEVVP</sequence>
<dbReference type="AlphaFoldDB" id="A0A5M9N201"/>
<dbReference type="InterPro" id="IPR036188">
    <property type="entry name" value="FAD/NAD-bd_sf"/>
</dbReference>